<feature type="transmembrane region" description="Helical" evidence="2">
    <location>
        <begin position="85"/>
        <end position="107"/>
    </location>
</feature>
<protein>
    <submittedName>
        <fullName evidence="3">Phage holin family protein</fullName>
    </submittedName>
</protein>
<accession>A0A7Z8NQ49</accession>
<feature type="compositionally biased region" description="Basic and acidic residues" evidence="1">
    <location>
        <begin position="127"/>
        <end position="142"/>
    </location>
</feature>
<feature type="transmembrane region" description="Helical" evidence="2">
    <location>
        <begin position="55"/>
        <end position="79"/>
    </location>
</feature>
<dbReference type="OrthoDB" id="5148485at2"/>
<dbReference type="EMBL" id="SZYE01000059">
    <property type="protein sequence ID" value="TKR23809.1"/>
    <property type="molecule type" value="Genomic_DNA"/>
</dbReference>
<evidence type="ECO:0000313" key="3">
    <source>
        <dbReference type="EMBL" id="TKR23809.1"/>
    </source>
</evidence>
<organism evidence="3 4">
    <name type="scientific">Cellulomonas hominis</name>
    <dbReference type="NCBI Taxonomy" id="156981"/>
    <lineage>
        <taxon>Bacteria</taxon>
        <taxon>Bacillati</taxon>
        <taxon>Actinomycetota</taxon>
        <taxon>Actinomycetes</taxon>
        <taxon>Micrococcales</taxon>
        <taxon>Cellulomonadaceae</taxon>
        <taxon>Cellulomonas</taxon>
    </lineage>
</organism>
<name>A0A7Z8NQ49_9CELL</name>
<dbReference type="Proteomes" id="UP000308121">
    <property type="component" value="Unassembled WGS sequence"/>
</dbReference>
<feature type="region of interest" description="Disordered" evidence="1">
    <location>
        <begin position="112"/>
        <end position="142"/>
    </location>
</feature>
<dbReference type="AlphaFoldDB" id="A0A7Z8NQ49"/>
<reference evidence="3 4" key="1">
    <citation type="submission" date="2019-05" db="EMBL/GenBank/DDBJ databases">
        <title>Genome sequence of Cellulomonas hominis strain CS1.</title>
        <authorList>
            <person name="Belmont J."/>
            <person name="Maclea K.S."/>
        </authorList>
    </citation>
    <scope>NUCLEOTIDE SEQUENCE [LARGE SCALE GENOMIC DNA]</scope>
    <source>
        <strain evidence="3 4">CS1</strain>
    </source>
</reference>
<proteinExistence type="predicted"/>
<dbReference type="Pfam" id="PF07332">
    <property type="entry name" value="Phage_holin_3_6"/>
    <property type="match status" value="1"/>
</dbReference>
<gene>
    <name evidence="3" type="ORF">FA014_09230</name>
</gene>
<sequence>MTTTSGSGSGPDHQSIGQLISRLGEQAARLVRAEIDLAKAELAEKAKAAGIGIGLLAGAAFFGFFTFAVLITTVILAISEGLAPWLAALIVLVVLAIITGVLALVGVKSLRKGTPPTPEKAVAGLKQDAETVQKSVKEGLSR</sequence>
<keyword evidence="2" id="KW-0812">Transmembrane</keyword>
<comment type="caution">
    <text evidence="3">The sequence shown here is derived from an EMBL/GenBank/DDBJ whole genome shotgun (WGS) entry which is preliminary data.</text>
</comment>
<evidence type="ECO:0000256" key="2">
    <source>
        <dbReference type="SAM" id="Phobius"/>
    </source>
</evidence>
<keyword evidence="2" id="KW-0472">Membrane</keyword>
<dbReference type="InterPro" id="IPR009937">
    <property type="entry name" value="Phage_holin_3_6"/>
</dbReference>
<evidence type="ECO:0000256" key="1">
    <source>
        <dbReference type="SAM" id="MobiDB-lite"/>
    </source>
</evidence>
<dbReference type="RefSeq" id="WP_154729396.1">
    <property type="nucleotide sequence ID" value="NZ_SZYE01000059.1"/>
</dbReference>
<keyword evidence="2" id="KW-1133">Transmembrane helix</keyword>
<evidence type="ECO:0000313" key="4">
    <source>
        <dbReference type="Proteomes" id="UP000308121"/>
    </source>
</evidence>